<dbReference type="AlphaFoldDB" id="A0A9W7ZWI5"/>
<dbReference type="InterPro" id="IPR030378">
    <property type="entry name" value="G_CP_dom"/>
</dbReference>
<keyword evidence="4" id="KW-0378">Hydrolase</keyword>
<dbReference type="Pfam" id="PF01926">
    <property type="entry name" value="MMR_HSR1"/>
    <property type="match status" value="1"/>
</dbReference>
<dbReference type="OrthoDB" id="61815at2759"/>
<evidence type="ECO:0000313" key="9">
    <source>
        <dbReference type="Proteomes" id="UP001150569"/>
    </source>
</evidence>
<evidence type="ECO:0000256" key="2">
    <source>
        <dbReference type="ARBA" id="ARBA00022490"/>
    </source>
</evidence>
<dbReference type="Proteomes" id="UP001150569">
    <property type="component" value="Unassembled WGS sequence"/>
</dbReference>
<evidence type="ECO:0000256" key="5">
    <source>
        <dbReference type="ARBA" id="ARBA00023134"/>
    </source>
</evidence>
<evidence type="ECO:0000256" key="6">
    <source>
        <dbReference type="SAM" id="MobiDB-lite"/>
    </source>
</evidence>
<dbReference type="PANTHER" id="PTHR45709">
    <property type="entry name" value="LARGE SUBUNIT GTPASE 1 HOMOLOG-RELATED"/>
    <property type="match status" value="1"/>
</dbReference>
<keyword evidence="9" id="KW-1185">Reference proteome</keyword>
<keyword evidence="3" id="KW-0547">Nucleotide-binding</keyword>
<name>A0A9W7ZWI5_9FUNG</name>
<dbReference type="Gene3D" id="3.40.50.300">
    <property type="entry name" value="P-loop containing nucleotide triphosphate hydrolases"/>
    <property type="match status" value="1"/>
</dbReference>
<dbReference type="GO" id="GO:0005829">
    <property type="term" value="C:cytosol"/>
    <property type="evidence" value="ECO:0007669"/>
    <property type="project" value="TreeGrafter"/>
</dbReference>
<proteinExistence type="predicted"/>
<dbReference type="PROSITE" id="PS51721">
    <property type="entry name" value="G_CP"/>
    <property type="match status" value="1"/>
</dbReference>
<evidence type="ECO:0000259" key="7">
    <source>
        <dbReference type="PROSITE" id="PS51721"/>
    </source>
</evidence>
<gene>
    <name evidence="8" type="ORF">IWQ60_007609</name>
</gene>
<dbReference type="InterPro" id="IPR043358">
    <property type="entry name" value="GNL1-like"/>
</dbReference>
<evidence type="ECO:0000256" key="1">
    <source>
        <dbReference type="ARBA" id="ARBA00004496"/>
    </source>
</evidence>
<dbReference type="FunFam" id="3.40.50.300:FF:001151">
    <property type="entry name" value="Large subunit GTPase 1"/>
    <property type="match status" value="1"/>
</dbReference>
<dbReference type="GO" id="GO:0005525">
    <property type="term" value="F:GTP binding"/>
    <property type="evidence" value="ECO:0007669"/>
    <property type="project" value="UniProtKB-KW"/>
</dbReference>
<keyword evidence="5" id="KW-0342">GTP-binding</keyword>
<evidence type="ECO:0000313" key="8">
    <source>
        <dbReference type="EMBL" id="KAJ1918047.1"/>
    </source>
</evidence>
<dbReference type="InterPro" id="IPR027417">
    <property type="entry name" value="P-loop_NTPase"/>
</dbReference>
<evidence type="ECO:0000256" key="4">
    <source>
        <dbReference type="ARBA" id="ARBA00022801"/>
    </source>
</evidence>
<feature type="region of interest" description="Disordered" evidence="6">
    <location>
        <begin position="643"/>
        <end position="673"/>
    </location>
</feature>
<accession>A0A9W7ZWI5</accession>
<dbReference type="CDD" id="cd01857">
    <property type="entry name" value="HSR1_MMR1"/>
    <property type="match status" value="1"/>
</dbReference>
<dbReference type="PANTHER" id="PTHR45709:SF2">
    <property type="entry name" value="LARGE SUBUNIT GTPASE 1 HOMOLOG"/>
    <property type="match status" value="1"/>
</dbReference>
<organism evidence="8 9">
    <name type="scientific">Tieghemiomyces parasiticus</name>
    <dbReference type="NCBI Taxonomy" id="78921"/>
    <lineage>
        <taxon>Eukaryota</taxon>
        <taxon>Fungi</taxon>
        <taxon>Fungi incertae sedis</taxon>
        <taxon>Zoopagomycota</taxon>
        <taxon>Kickxellomycotina</taxon>
        <taxon>Dimargaritomycetes</taxon>
        <taxon>Dimargaritales</taxon>
        <taxon>Dimargaritaceae</taxon>
        <taxon>Tieghemiomyces</taxon>
    </lineage>
</organism>
<dbReference type="GO" id="GO:0003924">
    <property type="term" value="F:GTPase activity"/>
    <property type="evidence" value="ECO:0007669"/>
    <property type="project" value="InterPro"/>
</dbReference>
<keyword evidence="2" id="KW-0963">Cytoplasm</keyword>
<sequence length="673" mass="73868">MRAKSKSTLGKAVIRSRFKDRPRPNETGLIRHTTDMDDGPNWVKLQSVTQEGDLDAFLRTAELAGTEFTAEKLNVAIVNTAVQNPYLLVPEEERELLNRHEAHKERLTVPRRPAWDLTTSRDQLHLAEQDSFLTWRRDLARLEETEGLLLTPFERNLEVWRQLWRVIERSSLVVQIVDARNPLFFRSIDLVKYVKEVDPRKQNLLLVNKADFLTDDQRTQWAEYFHREGIQYLFFSAKKAAEDAELENDVVTAPGTESTDEDESGDETKASVTAVKTVAEPPSGPAPTPSHVASATESTEPSNLDIHILSADELVTVLKDKCPKINTAPLADTHTPGNAATTTATTATEPPRRITIGLVGYPNVGKSSTINALLGAKKVAVGSTPGKTKHFQTLLLDEETILCDCPGLVFPSFATTAADMVCNGVLPIDQLREYVGPSGLVAQRIPKWVLEAIYGMTISVRAEEEGGTGVPTAYELLQAFAIARGLTRAGQGNPDESRAARHLLKDYVNGKLLYNTPPPVDAEGNPISGHVFNAELYDPQAIASRSHHVVVNADGGFEVKAPASNRLRKDAVTSTKVRSMDARFFETGAAAPAANTRGKYASAGFSRAQLYPHQRMVNERGEAVTDDTMTQRMAAMGVEVAGAKGLDPSGKKSHKKGKKHIKKRSGHGCDENY</sequence>
<feature type="domain" description="CP-type G" evidence="7">
    <location>
        <begin position="160"/>
        <end position="411"/>
    </location>
</feature>
<reference evidence="8" key="1">
    <citation type="submission" date="2022-07" db="EMBL/GenBank/DDBJ databases">
        <title>Phylogenomic reconstructions and comparative analyses of Kickxellomycotina fungi.</title>
        <authorList>
            <person name="Reynolds N.K."/>
            <person name="Stajich J.E."/>
            <person name="Barry K."/>
            <person name="Grigoriev I.V."/>
            <person name="Crous P."/>
            <person name="Smith M.E."/>
        </authorList>
    </citation>
    <scope>NUCLEOTIDE SEQUENCE</scope>
    <source>
        <strain evidence="8">RSA 861</strain>
    </source>
</reference>
<protein>
    <recommendedName>
        <fullName evidence="7">CP-type G domain-containing protein</fullName>
    </recommendedName>
</protein>
<dbReference type="EMBL" id="JANBPT010000519">
    <property type="protein sequence ID" value="KAJ1918047.1"/>
    <property type="molecule type" value="Genomic_DNA"/>
</dbReference>
<comment type="subcellular location">
    <subcellularLocation>
        <location evidence="1">Cytoplasm</location>
    </subcellularLocation>
</comment>
<feature type="compositionally biased region" description="Basic residues" evidence="6">
    <location>
        <begin position="651"/>
        <end position="666"/>
    </location>
</feature>
<comment type="caution">
    <text evidence="8">The sequence shown here is derived from an EMBL/GenBank/DDBJ whole genome shotgun (WGS) entry which is preliminary data.</text>
</comment>
<evidence type="ECO:0000256" key="3">
    <source>
        <dbReference type="ARBA" id="ARBA00022741"/>
    </source>
</evidence>
<feature type="region of interest" description="Disordered" evidence="6">
    <location>
        <begin position="246"/>
        <end position="299"/>
    </location>
</feature>
<dbReference type="InterPro" id="IPR006073">
    <property type="entry name" value="GTP-bd"/>
</dbReference>
<dbReference type="GO" id="GO:0000054">
    <property type="term" value="P:ribosomal subunit export from nucleus"/>
    <property type="evidence" value="ECO:0007669"/>
    <property type="project" value="TreeGrafter"/>
</dbReference>
<dbReference type="SUPFAM" id="SSF52540">
    <property type="entry name" value="P-loop containing nucleoside triphosphate hydrolases"/>
    <property type="match status" value="1"/>
</dbReference>